<feature type="transmembrane region" description="Helical" evidence="5">
    <location>
        <begin position="566"/>
        <end position="587"/>
    </location>
</feature>
<feature type="transmembrane region" description="Helical" evidence="5">
    <location>
        <begin position="311"/>
        <end position="329"/>
    </location>
</feature>
<evidence type="ECO:0000256" key="1">
    <source>
        <dbReference type="ARBA" id="ARBA00004141"/>
    </source>
</evidence>
<dbReference type="InterPro" id="IPR036259">
    <property type="entry name" value="MFS_trans_sf"/>
</dbReference>
<feature type="transmembrane region" description="Helical" evidence="5">
    <location>
        <begin position="214"/>
        <end position="234"/>
    </location>
</feature>
<dbReference type="AlphaFoldDB" id="A0A7R9JPH6"/>
<sequence>MGREKPPPVHPTEIRTSISPSSAVELNTTSALANYATEAVQVELLAPEVGRIIQNRHKQDCIAEVDELFQGQPLNVARYYHMTKNSKPPPSTSFPAPTGAFIPADLYAQTGLQREPCSPTGALRRVTNKTVVSAVSAHWCVASRDKEKRRFSCVRPLPLVLLCFLWFTFSGPVSVNLYLQRACRVTLNLNLTECERLDAGDRDVEVLVQPSINLLHMAASIIESLPSAVASFFLGPWSDANGRKPLLMWPFLGYFFKFLLLLFFSEMTYLPPTYFLLASVPVALTGGFVSIISSCYSYISDVTTPETRARRMGFIQASLLSGLLMGNLVSSYLFKGAGREGYTAVFGTSALLAVVGFIYITWWLPESRQVAQLKDGGIKDLFFSQHIKDMLNTCFLQRSAGRRTIVLLTIATLASSVLTMEGELSMLFLYTRMKFGWDIRHYTIYNSVGLVMSIAGILLGLWVLTSLLKLPPAPLTMLAFSTNMVAAALISWSPSSWYLYLASGVGFLNNISSPLCRAIIANSVQPHEVGKVFSLTTSLEAITPLVAGPIYTLLYNSTLNYFPGALYVLSAAMFLADVILMGVVFFIQRRYTSTDENSPLIVNY</sequence>
<keyword evidence="3 5" id="KW-1133">Transmembrane helix</keyword>
<dbReference type="InterPro" id="IPR011701">
    <property type="entry name" value="MFS"/>
</dbReference>
<reference evidence="7" key="1">
    <citation type="submission" date="2020-11" db="EMBL/GenBank/DDBJ databases">
        <authorList>
            <person name="Tran Van P."/>
        </authorList>
    </citation>
    <scope>NUCLEOTIDE SEQUENCE</scope>
</reference>
<dbReference type="GO" id="GO:0022857">
    <property type="term" value="F:transmembrane transporter activity"/>
    <property type="evidence" value="ECO:0007669"/>
    <property type="project" value="InterPro"/>
</dbReference>
<dbReference type="GO" id="GO:0016020">
    <property type="term" value="C:membrane"/>
    <property type="evidence" value="ECO:0007669"/>
    <property type="project" value="UniProtKB-SubCell"/>
</dbReference>
<evidence type="ECO:0000256" key="3">
    <source>
        <dbReference type="ARBA" id="ARBA00022989"/>
    </source>
</evidence>
<keyword evidence="4 5" id="KW-0472">Membrane</keyword>
<feature type="transmembrane region" description="Helical" evidence="5">
    <location>
        <begin position="276"/>
        <end position="299"/>
    </location>
</feature>
<dbReference type="PANTHER" id="PTHR23507:SF39">
    <property type="entry name" value="GH23453P-RELATED"/>
    <property type="match status" value="1"/>
</dbReference>
<dbReference type="PANTHER" id="PTHR23507">
    <property type="entry name" value="ZGC:174356"/>
    <property type="match status" value="1"/>
</dbReference>
<feature type="transmembrane region" description="Helical" evidence="5">
    <location>
        <begin position="532"/>
        <end position="554"/>
    </location>
</feature>
<feature type="transmembrane region" description="Helical" evidence="5">
    <location>
        <begin position="442"/>
        <end position="463"/>
    </location>
</feature>
<dbReference type="EMBL" id="OE839327">
    <property type="protein sequence ID" value="CAD7586788.1"/>
    <property type="molecule type" value="Genomic_DNA"/>
</dbReference>
<name>A0A7R9JPH6_TIMGE</name>
<feature type="transmembrane region" description="Helical" evidence="5">
    <location>
        <begin position="341"/>
        <end position="364"/>
    </location>
</feature>
<gene>
    <name evidence="7" type="ORF">TGEB3V08_LOCUS1081</name>
</gene>
<dbReference type="SUPFAM" id="SSF103473">
    <property type="entry name" value="MFS general substrate transporter"/>
    <property type="match status" value="1"/>
</dbReference>
<accession>A0A7R9JPH6</accession>
<evidence type="ECO:0000256" key="5">
    <source>
        <dbReference type="SAM" id="Phobius"/>
    </source>
</evidence>
<keyword evidence="2 5" id="KW-0812">Transmembrane</keyword>
<feature type="transmembrane region" description="Helical" evidence="5">
    <location>
        <begin position="157"/>
        <end position="179"/>
    </location>
</feature>
<comment type="subcellular location">
    <subcellularLocation>
        <location evidence="1">Membrane</location>
        <topology evidence="1">Multi-pass membrane protein</topology>
    </subcellularLocation>
</comment>
<dbReference type="InterPro" id="IPR020846">
    <property type="entry name" value="MFS_dom"/>
</dbReference>
<feature type="transmembrane region" description="Helical" evidence="5">
    <location>
        <begin position="475"/>
        <end position="492"/>
    </location>
</feature>
<proteinExistence type="predicted"/>
<feature type="transmembrane region" description="Helical" evidence="5">
    <location>
        <begin position="246"/>
        <end position="264"/>
    </location>
</feature>
<dbReference type="Gene3D" id="1.20.1250.20">
    <property type="entry name" value="MFS general substrate transporter like domains"/>
    <property type="match status" value="1"/>
</dbReference>
<evidence type="ECO:0000256" key="2">
    <source>
        <dbReference type="ARBA" id="ARBA00022692"/>
    </source>
</evidence>
<evidence type="ECO:0000259" key="6">
    <source>
        <dbReference type="PROSITE" id="PS50850"/>
    </source>
</evidence>
<feature type="domain" description="Major facilitator superfamily (MFS) profile" evidence="6">
    <location>
        <begin position="158"/>
        <end position="589"/>
    </location>
</feature>
<dbReference type="Pfam" id="PF07690">
    <property type="entry name" value="MFS_1"/>
    <property type="match status" value="1"/>
</dbReference>
<evidence type="ECO:0000256" key="4">
    <source>
        <dbReference type="ARBA" id="ARBA00023136"/>
    </source>
</evidence>
<feature type="transmembrane region" description="Helical" evidence="5">
    <location>
        <begin position="405"/>
        <end position="430"/>
    </location>
</feature>
<organism evidence="7">
    <name type="scientific">Timema genevievae</name>
    <name type="common">Walking stick</name>
    <dbReference type="NCBI Taxonomy" id="629358"/>
    <lineage>
        <taxon>Eukaryota</taxon>
        <taxon>Metazoa</taxon>
        <taxon>Ecdysozoa</taxon>
        <taxon>Arthropoda</taxon>
        <taxon>Hexapoda</taxon>
        <taxon>Insecta</taxon>
        <taxon>Pterygota</taxon>
        <taxon>Neoptera</taxon>
        <taxon>Polyneoptera</taxon>
        <taxon>Phasmatodea</taxon>
        <taxon>Timematodea</taxon>
        <taxon>Timematoidea</taxon>
        <taxon>Timematidae</taxon>
        <taxon>Timema</taxon>
    </lineage>
</organism>
<dbReference type="PROSITE" id="PS50850">
    <property type="entry name" value="MFS"/>
    <property type="match status" value="1"/>
</dbReference>
<protein>
    <recommendedName>
        <fullName evidence="6">Major facilitator superfamily (MFS) profile domain-containing protein</fullName>
    </recommendedName>
</protein>
<evidence type="ECO:0000313" key="7">
    <source>
        <dbReference type="EMBL" id="CAD7586788.1"/>
    </source>
</evidence>